<dbReference type="EMBL" id="PVZS01000006">
    <property type="protein sequence ID" value="PSC05824.1"/>
    <property type="molecule type" value="Genomic_DNA"/>
</dbReference>
<dbReference type="PANTHER" id="PTHR33973">
    <property type="entry name" value="OS07G0153300 PROTEIN"/>
    <property type="match status" value="1"/>
</dbReference>
<dbReference type="AlphaFoldDB" id="A0A2T1HVZ3"/>
<name>A0A2T1HVZ3_9HYPH</name>
<organism evidence="2 3">
    <name type="scientific">Alsobacter soli</name>
    <dbReference type="NCBI Taxonomy" id="2109933"/>
    <lineage>
        <taxon>Bacteria</taxon>
        <taxon>Pseudomonadati</taxon>
        <taxon>Pseudomonadota</taxon>
        <taxon>Alphaproteobacteria</taxon>
        <taxon>Hyphomicrobiales</taxon>
        <taxon>Alsobacteraceae</taxon>
        <taxon>Alsobacter</taxon>
    </lineage>
</organism>
<dbReference type="PANTHER" id="PTHR33973:SF4">
    <property type="entry name" value="OS07G0153300 PROTEIN"/>
    <property type="match status" value="1"/>
</dbReference>
<evidence type="ECO:0000256" key="1">
    <source>
        <dbReference type="SAM" id="MobiDB-lite"/>
    </source>
</evidence>
<keyword evidence="3" id="KW-1185">Reference proteome</keyword>
<comment type="caution">
    <text evidence="2">The sequence shown here is derived from an EMBL/GenBank/DDBJ whole genome shotgun (WGS) entry which is preliminary data.</text>
</comment>
<dbReference type="Pfam" id="PF07103">
    <property type="entry name" value="DUF1365"/>
    <property type="match status" value="1"/>
</dbReference>
<gene>
    <name evidence="2" type="ORF">SLNSH_07575</name>
</gene>
<feature type="compositionally biased region" description="Low complexity" evidence="1">
    <location>
        <begin position="270"/>
        <end position="281"/>
    </location>
</feature>
<accession>A0A2T1HVZ3</accession>
<sequence>MTFEDRFRPPEDAASLYIGSVMHARLKPTSHRFTYRVFSMALDLDRLADASRSSWLFSVGRWNLVSFRERDHGPRDGSALRPYVDQVLARAGLPRPARVLLLCYPRILGFGFNPLSVYFAYGDDGALSAVLYEVRNTFGQHHTYACPVRPGEFGPEGLRQERRKLFYVSPFNDMAMTYRFRIRPPGFHDVAVRILECDQAGPLLAATFHGRHSRLTTGSLLAALARVPLLTLSVVGGIHWEAFRLWWKGMRLRPRPAPPPPVSFPDGQQSATSPSAATSNG</sequence>
<evidence type="ECO:0000313" key="2">
    <source>
        <dbReference type="EMBL" id="PSC05824.1"/>
    </source>
</evidence>
<evidence type="ECO:0000313" key="3">
    <source>
        <dbReference type="Proteomes" id="UP000239772"/>
    </source>
</evidence>
<dbReference type="InterPro" id="IPR010775">
    <property type="entry name" value="DUF1365"/>
</dbReference>
<feature type="region of interest" description="Disordered" evidence="1">
    <location>
        <begin position="257"/>
        <end position="281"/>
    </location>
</feature>
<proteinExistence type="predicted"/>
<dbReference type="Proteomes" id="UP000239772">
    <property type="component" value="Unassembled WGS sequence"/>
</dbReference>
<protein>
    <submittedName>
        <fullName evidence="2">DUF1365 domain-containing protein</fullName>
    </submittedName>
</protein>
<dbReference type="OrthoDB" id="9778801at2"/>
<reference evidence="3" key="1">
    <citation type="submission" date="2018-03" db="EMBL/GenBank/DDBJ databases">
        <authorList>
            <person name="Sun L."/>
            <person name="Liu H."/>
            <person name="Chen W."/>
            <person name="Huang K."/>
            <person name="Liu W."/>
            <person name="Gao X."/>
        </authorList>
    </citation>
    <scope>NUCLEOTIDE SEQUENCE [LARGE SCALE GENOMIC DNA]</scope>
    <source>
        <strain evidence="3">SH9</strain>
    </source>
</reference>
<dbReference type="RefSeq" id="WP_106336068.1">
    <property type="nucleotide sequence ID" value="NZ_PVZS01000006.1"/>
</dbReference>